<evidence type="ECO:0000313" key="3">
    <source>
        <dbReference type="Proteomes" id="UP000266841"/>
    </source>
</evidence>
<name>K0SEL6_THAOC</name>
<feature type="non-terminal residue" evidence="2">
    <location>
        <position position="130"/>
    </location>
</feature>
<keyword evidence="3" id="KW-1185">Reference proteome</keyword>
<evidence type="ECO:0000313" key="2">
    <source>
        <dbReference type="EMBL" id="EJK57067.1"/>
    </source>
</evidence>
<dbReference type="Proteomes" id="UP000266841">
    <property type="component" value="Unassembled WGS sequence"/>
</dbReference>
<protein>
    <submittedName>
        <fullName evidence="2">Uncharacterized protein</fullName>
    </submittedName>
</protein>
<organism evidence="2 3">
    <name type="scientific">Thalassiosira oceanica</name>
    <name type="common">Marine diatom</name>
    <dbReference type="NCBI Taxonomy" id="159749"/>
    <lineage>
        <taxon>Eukaryota</taxon>
        <taxon>Sar</taxon>
        <taxon>Stramenopiles</taxon>
        <taxon>Ochrophyta</taxon>
        <taxon>Bacillariophyta</taxon>
        <taxon>Coscinodiscophyceae</taxon>
        <taxon>Thalassiosirophycidae</taxon>
        <taxon>Thalassiosirales</taxon>
        <taxon>Thalassiosiraceae</taxon>
        <taxon>Thalassiosira</taxon>
    </lineage>
</organism>
<comment type="caution">
    <text evidence="2">The sequence shown here is derived from an EMBL/GenBank/DDBJ whole genome shotgun (WGS) entry which is preliminary data.</text>
</comment>
<feature type="signal peptide" evidence="1">
    <location>
        <begin position="1"/>
        <end position="17"/>
    </location>
</feature>
<sequence length="130" mass="13738">MIASRLALYFILATANAASQSQFDSIAPGSHDEQKDNEPTLALAEFELEESYYARATTVGKQKSLRGFKPASTGARTSNASTKIQLINDGGTFPATKIDRVEATARAHVGLDTEVGAGVNDENFVGEGGD</sequence>
<reference evidence="2 3" key="1">
    <citation type="journal article" date="2012" name="Genome Biol.">
        <title>Genome and low-iron response of an oceanic diatom adapted to chronic iron limitation.</title>
        <authorList>
            <person name="Lommer M."/>
            <person name="Specht M."/>
            <person name="Roy A.S."/>
            <person name="Kraemer L."/>
            <person name="Andreson R."/>
            <person name="Gutowska M.A."/>
            <person name="Wolf J."/>
            <person name="Bergner S.V."/>
            <person name="Schilhabel M.B."/>
            <person name="Klostermeier U.C."/>
            <person name="Beiko R.G."/>
            <person name="Rosenstiel P."/>
            <person name="Hippler M."/>
            <person name="Laroche J."/>
        </authorList>
    </citation>
    <scope>NUCLEOTIDE SEQUENCE [LARGE SCALE GENOMIC DNA]</scope>
    <source>
        <strain evidence="2 3">CCMP1005</strain>
    </source>
</reference>
<evidence type="ECO:0000256" key="1">
    <source>
        <dbReference type="SAM" id="SignalP"/>
    </source>
</evidence>
<keyword evidence="1" id="KW-0732">Signal</keyword>
<feature type="chain" id="PRO_5003841020" evidence="1">
    <location>
        <begin position="18"/>
        <end position="130"/>
    </location>
</feature>
<dbReference type="AlphaFoldDB" id="K0SEL6"/>
<accession>K0SEL6</accession>
<gene>
    <name evidence="2" type="ORF">THAOC_22928</name>
</gene>
<dbReference type="EMBL" id="AGNL01029607">
    <property type="protein sequence ID" value="EJK57067.1"/>
    <property type="molecule type" value="Genomic_DNA"/>
</dbReference>
<proteinExistence type="predicted"/>